<dbReference type="OrthoDB" id="103819at2759"/>
<protein>
    <submittedName>
        <fullName evidence="1">Mediator of RNA polymerase II transcription subunit 13-like protein</fullName>
    </submittedName>
</protein>
<proteinExistence type="predicted"/>
<dbReference type="AlphaFoldDB" id="A0A087T0X1"/>
<sequence length="157" mass="17775">MEGKLTGVGYKYSDTNMANLLNSWHQFYPYAVRKDKMKIDNELPNVVEVITAGTRMKYPTAYVFVTDEDHSEAIQNPAGPTVSTRVQPLKLNHIPATGLLTPPMSPSENLSFNENSKLSKDILDSIANTENEEKNKRKYTFNTPECIKHSICQECYL</sequence>
<evidence type="ECO:0000313" key="1">
    <source>
        <dbReference type="EMBL" id="KFM58760.1"/>
    </source>
</evidence>
<organism evidence="1 2">
    <name type="scientific">Stegodyphus mimosarum</name>
    <name type="common">African social velvet spider</name>
    <dbReference type="NCBI Taxonomy" id="407821"/>
    <lineage>
        <taxon>Eukaryota</taxon>
        <taxon>Metazoa</taxon>
        <taxon>Ecdysozoa</taxon>
        <taxon>Arthropoda</taxon>
        <taxon>Chelicerata</taxon>
        <taxon>Arachnida</taxon>
        <taxon>Araneae</taxon>
        <taxon>Araneomorphae</taxon>
        <taxon>Entelegynae</taxon>
        <taxon>Eresoidea</taxon>
        <taxon>Eresidae</taxon>
        <taxon>Stegodyphus</taxon>
    </lineage>
</organism>
<dbReference type="Proteomes" id="UP000054359">
    <property type="component" value="Unassembled WGS sequence"/>
</dbReference>
<dbReference type="STRING" id="407821.A0A087T0X1"/>
<name>A0A087T0X1_STEMI</name>
<gene>
    <name evidence="1" type="ORF">X975_21301</name>
</gene>
<evidence type="ECO:0000313" key="2">
    <source>
        <dbReference type="Proteomes" id="UP000054359"/>
    </source>
</evidence>
<feature type="non-terminal residue" evidence="1">
    <location>
        <position position="157"/>
    </location>
</feature>
<keyword evidence="2" id="KW-1185">Reference proteome</keyword>
<accession>A0A087T0X1</accession>
<dbReference type="EMBL" id="KK112883">
    <property type="protein sequence ID" value="KFM58760.1"/>
    <property type="molecule type" value="Genomic_DNA"/>
</dbReference>
<reference evidence="1 2" key="1">
    <citation type="submission" date="2013-11" db="EMBL/GenBank/DDBJ databases">
        <title>Genome sequencing of Stegodyphus mimosarum.</title>
        <authorList>
            <person name="Bechsgaard J."/>
        </authorList>
    </citation>
    <scope>NUCLEOTIDE SEQUENCE [LARGE SCALE GENOMIC DNA]</scope>
</reference>